<gene>
    <name evidence="4" type="ORF">D9Q81_05595</name>
</gene>
<evidence type="ECO:0000259" key="3">
    <source>
        <dbReference type="Pfam" id="PF05683"/>
    </source>
</evidence>
<dbReference type="Pfam" id="PF05683">
    <property type="entry name" value="Fumerase_C"/>
    <property type="match status" value="1"/>
</dbReference>
<dbReference type="RefSeq" id="WP_012308751.1">
    <property type="nucleotide sequence ID" value="NZ_RCOR01000026.1"/>
</dbReference>
<accession>A0A3R9P9Y9</accession>
<dbReference type="PANTHER" id="PTHR43351">
    <property type="entry name" value="L(+)-TARTRATE DEHYDRATASE SUBUNIT BETA"/>
    <property type="match status" value="1"/>
</dbReference>
<protein>
    <submittedName>
        <fullName evidence="4">Fumarate hydratase</fullName>
    </submittedName>
</protein>
<dbReference type="Proteomes" id="UP000278149">
    <property type="component" value="Unassembled WGS sequence"/>
</dbReference>
<dbReference type="OMA" id="IYHCGPL"/>
<dbReference type="PANTHER" id="PTHR43351:SF2">
    <property type="entry name" value="L(+)-TARTRATE DEHYDRATASE SUBUNIT BETA-RELATED"/>
    <property type="match status" value="1"/>
</dbReference>
<keyword evidence="2" id="KW-0456">Lyase</keyword>
<evidence type="ECO:0000313" key="4">
    <source>
        <dbReference type="EMBL" id="RSN68642.1"/>
    </source>
</evidence>
<proteinExistence type="inferred from homology"/>
<dbReference type="InterPro" id="IPR036660">
    <property type="entry name" value="Fe-S_hydroAse_TtdB_cat_sf"/>
</dbReference>
<organism evidence="4 5">
    <name type="scientific">Candidatus Korarchaeum cryptofilum</name>
    <dbReference type="NCBI Taxonomy" id="498846"/>
    <lineage>
        <taxon>Archaea</taxon>
        <taxon>Thermoproteota</taxon>
        <taxon>Candidatus Korarchaeia</taxon>
        <taxon>Candidatus Korarchaeales</taxon>
        <taxon>Candidatus Korarchaeaceae</taxon>
        <taxon>Candidatus Korarchaeum</taxon>
    </lineage>
</organism>
<dbReference type="SUPFAM" id="SSF117457">
    <property type="entry name" value="FumA C-terminal domain-like"/>
    <property type="match status" value="1"/>
</dbReference>
<dbReference type="AlphaFoldDB" id="A0A3R9P9Y9"/>
<dbReference type="Gene3D" id="3.20.130.10">
    <property type="entry name" value="Fe-S hydro-lyase, tartrate dehydratase beta-type, catalytic domain"/>
    <property type="match status" value="1"/>
</dbReference>
<dbReference type="EMBL" id="RCOR01000026">
    <property type="protein sequence ID" value="RSN68642.1"/>
    <property type="molecule type" value="Genomic_DNA"/>
</dbReference>
<name>A0A3R9P9Y9_9CREN</name>
<reference evidence="4 5" key="1">
    <citation type="submission" date="2018-10" db="EMBL/GenBank/DDBJ databases">
        <title>Co-occurring genomic capacity for anaerobic methane metabolism and dissimilatory sulfite reduction discovered in the Korarchaeota.</title>
        <authorList>
            <person name="Mckay L.J."/>
            <person name="Dlakic M."/>
            <person name="Fields M.W."/>
            <person name="Delmont T.O."/>
            <person name="Eren A.M."/>
            <person name="Jay Z.J."/>
            <person name="Klingelsmith K.B."/>
            <person name="Rusch D.B."/>
            <person name="Inskeep W.P."/>
        </authorList>
    </citation>
    <scope>NUCLEOTIDE SEQUENCE [LARGE SCALE GENOMIC DNA]</scope>
    <source>
        <strain evidence="4 5">WS</strain>
    </source>
</reference>
<comment type="similarity">
    <text evidence="1">Belongs to the class-I fumarase family.</text>
</comment>
<feature type="domain" description="Fe-S hydro-lyase tartrate dehydratase beta-type catalytic" evidence="3">
    <location>
        <begin position="5"/>
        <end position="182"/>
    </location>
</feature>
<dbReference type="GeneID" id="6093383"/>
<evidence type="ECO:0000313" key="5">
    <source>
        <dbReference type="Proteomes" id="UP000278149"/>
    </source>
</evidence>
<dbReference type="NCBIfam" id="TIGR00723">
    <property type="entry name" value="ttdB_fumA_fumB"/>
    <property type="match status" value="1"/>
</dbReference>
<evidence type="ECO:0000256" key="1">
    <source>
        <dbReference type="ARBA" id="ARBA00008876"/>
    </source>
</evidence>
<sequence length="199" mass="22076">MAEYRLRTPVTEEQVRKLKVGDVVYLDGIIITGRDQVHRRALELASKGEKDKVPVKLEGMALYHCGPIVGKVDGEWKIYGFGPTTSARMESVEADFIREFGVRLIIGKGGLFERTTQAMKEYGAAYLAYPGGVSVLATNAVKRVVDVHWLDLGVPEAMWVVEVENFGPTMVAIDSHGNNLFLDVLQNVKKKAEEIKAKI</sequence>
<dbReference type="GO" id="GO:0016836">
    <property type="term" value="F:hydro-lyase activity"/>
    <property type="evidence" value="ECO:0007669"/>
    <property type="project" value="InterPro"/>
</dbReference>
<evidence type="ECO:0000256" key="2">
    <source>
        <dbReference type="ARBA" id="ARBA00023239"/>
    </source>
</evidence>
<dbReference type="InterPro" id="IPR004647">
    <property type="entry name" value="Fe-S_hydro-lyase_TtdB-typ_cat"/>
</dbReference>
<comment type="caution">
    <text evidence="4">The sequence shown here is derived from an EMBL/GenBank/DDBJ whole genome shotgun (WGS) entry which is preliminary data.</text>
</comment>